<name>A0A833U9B5_JUGRE</name>
<dbReference type="PANTHER" id="PTHR11439">
    <property type="entry name" value="GAG-POL-RELATED RETROTRANSPOSON"/>
    <property type="match status" value="1"/>
</dbReference>
<accession>A0A833U9B5</accession>
<dbReference type="AlphaFoldDB" id="A0A833U9B5"/>
<evidence type="ECO:0000313" key="2">
    <source>
        <dbReference type="Proteomes" id="UP000619265"/>
    </source>
</evidence>
<dbReference type="Proteomes" id="UP000619265">
    <property type="component" value="Unassembled WGS sequence"/>
</dbReference>
<dbReference type="PANTHER" id="PTHR11439:SF489">
    <property type="entry name" value="RNA-DIRECTED DNA POLYMERASE"/>
    <property type="match status" value="1"/>
</dbReference>
<gene>
    <name evidence="1" type="ORF">F2P56_018355</name>
</gene>
<organism evidence="1 2">
    <name type="scientific">Juglans regia</name>
    <name type="common">English walnut</name>
    <dbReference type="NCBI Taxonomy" id="51240"/>
    <lineage>
        <taxon>Eukaryota</taxon>
        <taxon>Viridiplantae</taxon>
        <taxon>Streptophyta</taxon>
        <taxon>Embryophyta</taxon>
        <taxon>Tracheophyta</taxon>
        <taxon>Spermatophyta</taxon>
        <taxon>Magnoliopsida</taxon>
        <taxon>eudicotyledons</taxon>
        <taxon>Gunneridae</taxon>
        <taxon>Pentapetalae</taxon>
        <taxon>rosids</taxon>
        <taxon>fabids</taxon>
        <taxon>Fagales</taxon>
        <taxon>Juglandaceae</taxon>
        <taxon>Juglans</taxon>
    </lineage>
</organism>
<evidence type="ECO:0000313" key="1">
    <source>
        <dbReference type="EMBL" id="KAF5462336.1"/>
    </source>
</evidence>
<evidence type="ECO:0008006" key="3">
    <source>
        <dbReference type="Google" id="ProtNLM"/>
    </source>
</evidence>
<reference evidence="1" key="1">
    <citation type="submission" date="2015-10" db="EMBL/GenBank/DDBJ databases">
        <authorList>
            <person name="Martinez-Garcia P.J."/>
            <person name="Crepeau M.W."/>
            <person name="Puiu D."/>
            <person name="Gonzalez-Ibeas D."/>
            <person name="Whalen J."/>
            <person name="Stevens K."/>
            <person name="Paul R."/>
            <person name="Butterfield T."/>
            <person name="Britton M."/>
            <person name="Reagan R."/>
            <person name="Chakraborty S."/>
            <person name="Walawage S.L."/>
            <person name="Vasquez-Gross H.A."/>
            <person name="Cardeno C."/>
            <person name="Famula R."/>
            <person name="Pratt K."/>
            <person name="Kuruganti S."/>
            <person name="Aradhya M.K."/>
            <person name="Leslie C.A."/>
            <person name="Dandekar A.M."/>
            <person name="Salzberg S.L."/>
            <person name="Wegrzyn J.L."/>
            <person name="Langley C.H."/>
            <person name="Neale D.B."/>
        </authorList>
    </citation>
    <scope>NUCLEOTIDE SEQUENCE</scope>
    <source>
        <tissue evidence="1">Leaves</tissue>
    </source>
</reference>
<reference evidence="1" key="2">
    <citation type="submission" date="2020-03" db="EMBL/GenBank/DDBJ databases">
        <title>Walnut 2.0.</title>
        <authorList>
            <person name="Marrano A."/>
            <person name="Britton M."/>
            <person name="Zimin A.V."/>
            <person name="Zaini P.A."/>
            <person name="Workman R."/>
            <person name="Puiu D."/>
            <person name="Bianco L."/>
            <person name="Allen B.J."/>
            <person name="Troggio M."/>
            <person name="Leslie C.A."/>
            <person name="Timp W."/>
            <person name="Dendekar A."/>
            <person name="Salzberg S.L."/>
            <person name="Neale D.B."/>
        </authorList>
    </citation>
    <scope>NUCLEOTIDE SEQUENCE</scope>
    <source>
        <tissue evidence="1">Leaves</tissue>
    </source>
</reference>
<sequence length="153" mass="17437">MGFLNLFLGVEVIPTCEGLFLSQHKYVHDLLKSTNMDGAKDVSTPLSTSNSLKLIDGTIIVDSNEFGRVIRSLQYLSLTYPDISFVVNKLSQFMHKPTITHWTTAKQLLRYLKQTIFHGIHLKQSASPSLTTYSYFNIDLYHIFGFQSDLMEL</sequence>
<dbReference type="Gramene" id="Jr08_10680_p1">
    <property type="protein sequence ID" value="cds.Jr08_10680_p1"/>
    <property type="gene ID" value="Jr08_10680"/>
</dbReference>
<proteinExistence type="predicted"/>
<dbReference type="EMBL" id="LIHL02000008">
    <property type="protein sequence ID" value="KAF5462336.1"/>
    <property type="molecule type" value="Genomic_DNA"/>
</dbReference>
<protein>
    <recommendedName>
        <fullName evidence="3">Secreted RxLR effector protein 161-like</fullName>
    </recommendedName>
</protein>
<comment type="caution">
    <text evidence="1">The sequence shown here is derived from an EMBL/GenBank/DDBJ whole genome shotgun (WGS) entry which is preliminary data.</text>
</comment>